<dbReference type="NCBIfam" id="TIGR03195">
    <property type="entry name" value="4hydrxCoA_B"/>
    <property type="match status" value="1"/>
</dbReference>
<dbReference type="PANTHER" id="PTHR42659">
    <property type="entry name" value="XANTHINE DEHYDROGENASE SUBUNIT C-RELATED"/>
    <property type="match status" value="1"/>
</dbReference>
<proteinExistence type="predicted"/>
<dbReference type="Gene3D" id="3.30.465.10">
    <property type="match status" value="2"/>
</dbReference>
<dbReference type="InterPro" id="IPR036318">
    <property type="entry name" value="FAD-bd_PCMH-like_sf"/>
</dbReference>
<protein>
    <submittedName>
        <fullName evidence="5">4-hydroxybenzoyl-CoA reductase subunit beta</fullName>
    </submittedName>
</protein>
<dbReference type="AlphaFoldDB" id="A0A364NW87"/>
<evidence type="ECO:0000259" key="4">
    <source>
        <dbReference type="PROSITE" id="PS51387"/>
    </source>
</evidence>
<dbReference type="Gene3D" id="3.30.43.10">
    <property type="entry name" value="Uridine Diphospho-n-acetylenolpyruvylglucosamine Reductase, domain 2"/>
    <property type="match status" value="1"/>
</dbReference>
<accession>A0A364NW87</accession>
<keyword evidence="6" id="KW-1185">Reference proteome</keyword>
<dbReference type="GO" id="GO:0016491">
    <property type="term" value="F:oxidoreductase activity"/>
    <property type="evidence" value="ECO:0007669"/>
    <property type="project" value="UniProtKB-KW"/>
</dbReference>
<dbReference type="Proteomes" id="UP000251075">
    <property type="component" value="Unassembled WGS sequence"/>
</dbReference>
<comment type="caution">
    <text evidence="5">The sequence shown here is derived from an EMBL/GenBank/DDBJ whole genome shotgun (WGS) entry which is preliminary data.</text>
</comment>
<dbReference type="InterPro" id="IPR016167">
    <property type="entry name" value="FAD-bd_PCMH_sub1"/>
</dbReference>
<dbReference type="SUPFAM" id="SSF56176">
    <property type="entry name" value="FAD-binding/transporter-associated domain-like"/>
    <property type="match status" value="1"/>
</dbReference>
<dbReference type="SMART" id="SM01092">
    <property type="entry name" value="CO_deh_flav_C"/>
    <property type="match status" value="1"/>
</dbReference>
<dbReference type="OrthoDB" id="9814706at2"/>
<dbReference type="InterPro" id="IPR017608">
    <property type="entry name" value="4hydrxbenzoyl-CoA_Rdtase_bsu"/>
</dbReference>
<dbReference type="Pfam" id="PF00941">
    <property type="entry name" value="FAD_binding_5"/>
    <property type="match status" value="1"/>
</dbReference>
<organism evidence="5 6">
    <name type="scientific">Paramagnetospirillum kuznetsovii</name>
    <dbReference type="NCBI Taxonomy" id="2053833"/>
    <lineage>
        <taxon>Bacteria</taxon>
        <taxon>Pseudomonadati</taxon>
        <taxon>Pseudomonadota</taxon>
        <taxon>Alphaproteobacteria</taxon>
        <taxon>Rhodospirillales</taxon>
        <taxon>Magnetospirillaceae</taxon>
        <taxon>Paramagnetospirillum</taxon>
    </lineage>
</organism>
<dbReference type="InterPro" id="IPR016169">
    <property type="entry name" value="FAD-bd_PCMH_sub2"/>
</dbReference>
<evidence type="ECO:0000256" key="2">
    <source>
        <dbReference type="ARBA" id="ARBA00022827"/>
    </source>
</evidence>
<dbReference type="GO" id="GO:0071949">
    <property type="term" value="F:FAD binding"/>
    <property type="evidence" value="ECO:0007669"/>
    <property type="project" value="InterPro"/>
</dbReference>
<sequence>MNILPDFKTLRPATLAEAVSALSAEGSTALGGGTDLLPNLRRGLGQPNTLVDLTGIGNLGGISVLADGSLRLGAGTTLEAIAESAAVRAGWPVVAQAAELVAGPTHRAAATLGGNLCQDTRCVFYNQSEWWRSGNGYCLKYEGDKCHVVVKSDRCYATYHGDVAPALMVLEAEAEIVGPNGKRMAPMASLFKEDGAEHLALAQGEVLAAVIVPATDWIAAYVKVRVRDAIDFPLAGIAGALKRDGAKVAGLRLAITGTNSAPLMVDTAALLGGAWDAAAAETLVQSVRKTSNVLKTTITGVKYRRRVLLAMARKVVDDLWNGN</sequence>
<dbReference type="PROSITE" id="PS51387">
    <property type="entry name" value="FAD_PCMH"/>
    <property type="match status" value="1"/>
</dbReference>
<name>A0A364NW87_9PROT</name>
<dbReference type="InterPro" id="IPR036683">
    <property type="entry name" value="CO_DH_flav_C_dom_sf"/>
</dbReference>
<dbReference type="InterPro" id="IPR005107">
    <property type="entry name" value="CO_DH_flav_C"/>
</dbReference>
<dbReference type="EMBL" id="PGTO01000012">
    <property type="protein sequence ID" value="RAU21187.1"/>
    <property type="molecule type" value="Genomic_DNA"/>
</dbReference>
<feature type="domain" description="FAD-binding PCMH-type" evidence="4">
    <location>
        <begin position="2"/>
        <end position="217"/>
    </location>
</feature>
<keyword evidence="2" id="KW-0274">FAD</keyword>
<dbReference type="SUPFAM" id="SSF55447">
    <property type="entry name" value="CO dehydrogenase flavoprotein C-terminal domain-like"/>
    <property type="match status" value="1"/>
</dbReference>
<dbReference type="InterPro" id="IPR016166">
    <property type="entry name" value="FAD-bd_PCMH"/>
</dbReference>
<dbReference type="RefSeq" id="WP_112146010.1">
    <property type="nucleotide sequence ID" value="NZ_PGTO01000012.1"/>
</dbReference>
<dbReference type="PANTHER" id="PTHR42659:SF2">
    <property type="entry name" value="XANTHINE DEHYDROGENASE SUBUNIT C-RELATED"/>
    <property type="match status" value="1"/>
</dbReference>
<dbReference type="Gene3D" id="3.30.390.50">
    <property type="entry name" value="CO dehydrogenase flavoprotein, C-terminal domain"/>
    <property type="match status" value="1"/>
</dbReference>
<keyword evidence="1" id="KW-0285">Flavoprotein</keyword>
<gene>
    <name evidence="5" type="primary">hcrB</name>
    <name evidence="5" type="ORF">CU669_14655</name>
</gene>
<dbReference type="Pfam" id="PF03450">
    <property type="entry name" value="CO_deh_flav_C"/>
    <property type="match status" value="1"/>
</dbReference>
<evidence type="ECO:0000313" key="6">
    <source>
        <dbReference type="Proteomes" id="UP000251075"/>
    </source>
</evidence>
<evidence type="ECO:0000256" key="3">
    <source>
        <dbReference type="ARBA" id="ARBA00023002"/>
    </source>
</evidence>
<dbReference type="InterPro" id="IPR002346">
    <property type="entry name" value="Mopterin_DH_FAD-bd"/>
</dbReference>
<reference evidence="5 6" key="1">
    <citation type="submission" date="2017-11" db="EMBL/GenBank/DDBJ databases">
        <title>Draft genome sequence of magnetotactic bacterium Magnetospirillum kuznetsovii LBB-42.</title>
        <authorList>
            <person name="Grouzdev D.S."/>
            <person name="Rysina M.S."/>
            <person name="Baslerov R.V."/>
            <person name="Koziaeva V."/>
        </authorList>
    </citation>
    <scope>NUCLEOTIDE SEQUENCE [LARGE SCALE GENOMIC DNA]</scope>
    <source>
        <strain evidence="5 6">LBB-42</strain>
    </source>
</reference>
<evidence type="ECO:0000256" key="1">
    <source>
        <dbReference type="ARBA" id="ARBA00022630"/>
    </source>
</evidence>
<dbReference type="InterPro" id="IPR051312">
    <property type="entry name" value="Diverse_Substr_Oxidored"/>
</dbReference>
<keyword evidence="3" id="KW-0560">Oxidoreductase</keyword>
<evidence type="ECO:0000313" key="5">
    <source>
        <dbReference type="EMBL" id="RAU21187.1"/>
    </source>
</evidence>